<dbReference type="AlphaFoldDB" id="A0A397VIN7"/>
<dbReference type="Proteomes" id="UP000266673">
    <property type="component" value="Unassembled WGS sequence"/>
</dbReference>
<evidence type="ECO:0000313" key="2">
    <source>
        <dbReference type="Proteomes" id="UP000266673"/>
    </source>
</evidence>
<reference evidence="1 2" key="1">
    <citation type="submission" date="2018-06" db="EMBL/GenBank/DDBJ databases">
        <title>Comparative genomics reveals the genomic features of Rhizophagus irregularis, R. cerebriforme, R. diaphanum and Gigaspora rosea, and their symbiotic lifestyle signature.</title>
        <authorList>
            <person name="Morin E."/>
            <person name="San Clemente H."/>
            <person name="Chen E.C.H."/>
            <person name="De La Providencia I."/>
            <person name="Hainaut M."/>
            <person name="Kuo A."/>
            <person name="Kohler A."/>
            <person name="Murat C."/>
            <person name="Tang N."/>
            <person name="Roy S."/>
            <person name="Loubradou J."/>
            <person name="Henrissat B."/>
            <person name="Grigoriev I.V."/>
            <person name="Corradi N."/>
            <person name="Roux C."/>
            <person name="Martin F.M."/>
        </authorList>
    </citation>
    <scope>NUCLEOTIDE SEQUENCE [LARGE SCALE GENOMIC DNA]</scope>
    <source>
        <strain evidence="1 2">DAOM 194757</strain>
    </source>
</reference>
<keyword evidence="2" id="KW-1185">Reference proteome</keyword>
<accession>A0A397VIN7</accession>
<evidence type="ECO:0000313" key="1">
    <source>
        <dbReference type="EMBL" id="RIB21862.1"/>
    </source>
</evidence>
<name>A0A397VIN7_9GLOM</name>
<protein>
    <submittedName>
        <fullName evidence="1">Uncharacterized protein</fullName>
    </submittedName>
</protein>
<dbReference type="EMBL" id="QKWP01000337">
    <property type="protein sequence ID" value="RIB21862.1"/>
    <property type="molecule type" value="Genomic_DNA"/>
</dbReference>
<organism evidence="1 2">
    <name type="scientific">Gigaspora rosea</name>
    <dbReference type="NCBI Taxonomy" id="44941"/>
    <lineage>
        <taxon>Eukaryota</taxon>
        <taxon>Fungi</taxon>
        <taxon>Fungi incertae sedis</taxon>
        <taxon>Mucoromycota</taxon>
        <taxon>Glomeromycotina</taxon>
        <taxon>Glomeromycetes</taxon>
        <taxon>Diversisporales</taxon>
        <taxon>Gigasporaceae</taxon>
        <taxon>Gigaspora</taxon>
    </lineage>
</organism>
<comment type="caution">
    <text evidence="1">The sequence shown here is derived from an EMBL/GenBank/DDBJ whole genome shotgun (WGS) entry which is preliminary data.</text>
</comment>
<sequence>MIKIYVLRLVNSHAPHHVTAKVSRPLVQFIDYYDHVTLRQCCTFSLSQPFFAMSQRPNVPVSQVSQLCPKP</sequence>
<gene>
    <name evidence="1" type="ORF">C2G38_1054397</name>
</gene>
<proteinExistence type="predicted"/>